<dbReference type="EMBL" id="JXZB01000004">
    <property type="protein sequence ID" value="KIQ63189.1"/>
    <property type="molecule type" value="Genomic_DNA"/>
</dbReference>
<feature type="region of interest" description="Disordered" evidence="1">
    <location>
        <begin position="1"/>
        <end position="23"/>
    </location>
</feature>
<feature type="transmembrane region" description="Helical" evidence="2">
    <location>
        <begin position="79"/>
        <end position="100"/>
    </location>
</feature>
<keyword evidence="2" id="KW-0472">Membrane</keyword>
<dbReference type="Pfam" id="PF13796">
    <property type="entry name" value="Sensor"/>
    <property type="match status" value="1"/>
</dbReference>
<organism evidence="4 5">
    <name type="scientific">Kitasatospora griseola</name>
    <name type="common">Streptomyces griseolosporeus</name>
    <dbReference type="NCBI Taxonomy" id="2064"/>
    <lineage>
        <taxon>Bacteria</taxon>
        <taxon>Bacillati</taxon>
        <taxon>Actinomycetota</taxon>
        <taxon>Actinomycetes</taxon>
        <taxon>Kitasatosporales</taxon>
        <taxon>Streptomycetaceae</taxon>
        <taxon>Kitasatospora</taxon>
    </lineage>
</organism>
<feature type="transmembrane region" description="Helical" evidence="2">
    <location>
        <begin position="212"/>
        <end position="232"/>
    </location>
</feature>
<evidence type="ECO:0000256" key="2">
    <source>
        <dbReference type="SAM" id="Phobius"/>
    </source>
</evidence>
<feature type="domain" description="Putative sensor" evidence="3">
    <location>
        <begin position="55"/>
        <end position="247"/>
    </location>
</feature>
<evidence type="ECO:0000259" key="3">
    <source>
        <dbReference type="Pfam" id="PF13796"/>
    </source>
</evidence>
<evidence type="ECO:0000313" key="4">
    <source>
        <dbReference type="EMBL" id="KIQ63189.1"/>
    </source>
</evidence>
<dbReference type="Proteomes" id="UP000032066">
    <property type="component" value="Unassembled WGS sequence"/>
</dbReference>
<keyword evidence="5" id="KW-1185">Reference proteome</keyword>
<feature type="transmembrane region" description="Helical" evidence="2">
    <location>
        <begin position="152"/>
        <end position="178"/>
    </location>
</feature>
<evidence type="ECO:0000256" key="1">
    <source>
        <dbReference type="SAM" id="MobiDB-lite"/>
    </source>
</evidence>
<accession>A0A0D0PL32</accession>
<name>A0A0D0PL32_KITGR</name>
<keyword evidence="2" id="KW-0812">Transmembrane</keyword>
<keyword evidence="2" id="KW-1133">Transmembrane helix</keyword>
<dbReference type="AlphaFoldDB" id="A0A0D0PL32"/>
<evidence type="ECO:0000313" key="5">
    <source>
        <dbReference type="Proteomes" id="UP000032066"/>
    </source>
</evidence>
<comment type="caution">
    <text evidence="4">The sequence shown here is derived from an EMBL/GenBank/DDBJ whole genome shotgun (WGS) entry which is preliminary data.</text>
</comment>
<reference evidence="4 5" key="1">
    <citation type="submission" date="2015-02" db="EMBL/GenBank/DDBJ databases">
        <title>Draft genome sequence of Kitasatospora griseola MF730-N6, a bafilomycin, terpentecin and satosporin producer.</title>
        <authorList>
            <person name="Arens J.C."/>
            <person name="Haltli B."/>
            <person name="Kerr R.G."/>
        </authorList>
    </citation>
    <scope>NUCLEOTIDE SEQUENCE [LARGE SCALE GENOMIC DNA]</scope>
    <source>
        <strain evidence="4 5">MF730-N6</strain>
    </source>
</reference>
<dbReference type="InterPro" id="IPR025828">
    <property type="entry name" value="Put_sensor_dom"/>
</dbReference>
<sequence>MKGARRRRPAAPIPTTEGPQMSTAAYRATTGDHSIRPGFWRAPISRAAFRELGFALSGLPVAILGFSVVVTLFSTGLGLAVTMLGLPVLALLTIAGRGFGAAERFRIRTMLDLDLPDPHEVTARREGVWGAITARIADPVGWKGALYQFVMFPWAILSFVLSTVFFTVGWALLLFPAYQWVFGRYTDWDGYRVANWTDSHGVHHVYDITSPFQIAGVSLIGLLFVLLTPQLVRALNGANRLAARALLAGR</sequence>
<feature type="transmembrane region" description="Helical" evidence="2">
    <location>
        <begin position="52"/>
        <end position="73"/>
    </location>
</feature>
<gene>
    <name evidence="4" type="ORF">TR51_31030</name>
</gene>
<proteinExistence type="predicted"/>
<dbReference type="STRING" id="2064.TR51_31030"/>
<protein>
    <recommendedName>
        <fullName evidence="3">Putative sensor domain-containing protein</fullName>
    </recommendedName>
</protein>
<dbReference type="PATRIC" id="fig|2064.6.peg.6580"/>